<dbReference type="EMBL" id="HG001512">
    <property type="protein sequence ID" value="CDF32529.1"/>
    <property type="molecule type" value="Genomic_DNA"/>
</dbReference>
<keyword evidence="3" id="KW-1185">Reference proteome</keyword>
<proteinExistence type="predicted"/>
<dbReference type="GO" id="GO:0016757">
    <property type="term" value="F:glycosyltransferase activity"/>
    <property type="evidence" value="ECO:0007669"/>
    <property type="project" value="InterPro"/>
</dbReference>
<evidence type="ECO:0000313" key="2">
    <source>
        <dbReference type="EMBL" id="CDF32529.1"/>
    </source>
</evidence>
<protein>
    <recommendedName>
        <fullName evidence="1">Glycosyltransferase 61 catalytic domain-containing protein</fullName>
    </recommendedName>
</protein>
<dbReference type="AlphaFoldDB" id="R7Q3E7"/>
<dbReference type="OMA" id="RINGTAC"/>
<dbReference type="Pfam" id="PF04577">
    <property type="entry name" value="Glyco_transf_61"/>
    <property type="match status" value="1"/>
</dbReference>
<feature type="domain" description="Glycosyltransferase 61 catalytic" evidence="1">
    <location>
        <begin position="228"/>
        <end position="459"/>
    </location>
</feature>
<evidence type="ECO:0000259" key="1">
    <source>
        <dbReference type="Pfam" id="PF04577"/>
    </source>
</evidence>
<dbReference type="GeneID" id="17319904"/>
<dbReference type="Proteomes" id="UP000012073">
    <property type="component" value="Unassembled WGS sequence"/>
</dbReference>
<dbReference type="InterPro" id="IPR049625">
    <property type="entry name" value="Glyco_transf_61_cat"/>
</dbReference>
<dbReference type="KEGG" id="ccp:CHC_T00001492001"/>
<dbReference type="RefSeq" id="XP_005712194.1">
    <property type="nucleotide sequence ID" value="XM_005712137.1"/>
</dbReference>
<reference evidence="3" key="1">
    <citation type="journal article" date="2013" name="Proc. Natl. Acad. Sci. U.S.A.">
        <title>Genome structure and metabolic features in the red seaweed Chondrus crispus shed light on evolution of the Archaeplastida.</title>
        <authorList>
            <person name="Collen J."/>
            <person name="Porcel B."/>
            <person name="Carre W."/>
            <person name="Ball S.G."/>
            <person name="Chaparro C."/>
            <person name="Tonon T."/>
            <person name="Barbeyron T."/>
            <person name="Michel G."/>
            <person name="Noel B."/>
            <person name="Valentin K."/>
            <person name="Elias M."/>
            <person name="Artiguenave F."/>
            <person name="Arun A."/>
            <person name="Aury J.M."/>
            <person name="Barbosa-Neto J.F."/>
            <person name="Bothwell J.H."/>
            <person name="Bouget F.Y."/>
            <person name="Brillet L."/>
            <person name="Cabello-Hurtado F."/>
            <person name="Capella-Gutierrez S."/>
            <person name="Charrier B."/>
            <person name="Cladiere L."/>
            <person name="Cock J.M."/>
            <person name="Coelho S.M."/>
            <person name="Colleoni C."/>
            <person name="Czjzek M."/>
            <person name="Da Silva C."/>
            <person name="Delage L."/>
            <person name="Denoeud F."/>
            <person name="Deschamps P."/>
            <person name="Dittami S.M."/>
            <person name="Gabaldon T."/>
            <person name="Gachon C.M."/>
            <person name="Groisillier A."/>
            <person name="Herve C."/>
            <person name="Jabbari K."/>
            <person name="Katinka M."/>
            <person name="Kloareg B."/>
            <person name="Kowalczyk N."/>
            <person name="Labadie K."/>
            <person name="Leblanc C."/>
            <person name="Lopez P.J."/>
            <person name="McLachlan D.H."/>
            <person name="Meslet-Cladiere L."/>
            <person name="Moustafa A."/>
            <person name="Nehr Z."/>
            <person name="Nyvall Collen P."/>
            <person name="Panaud O."/>
            <person name="Partensky F."/>
            <person name="Poulain J."/>
            <person name="Rensing S.A."/>
            <person name="Rousvoal S."/>
            <person name="Samson G."/>
            <person name="Symeonidi A."/>
            <person name="Weissenbach J."/>
            <person name="Zambounis A."/>
            <person name="Wincker P."/>
            <person name="Boyen C."/>
        </authorList>
    </citation>
    <scope>NUCLEOTIDE SEQUENCE [LARGE SCALE GENOMIC DNA]</scope>
    <source>
        <strain evidence="3">cv. Stackhouse</strain>
    </source>
</reference>
<name>R7Q3E7_CHOCR</name>
<accession>R7Q3E7</accession>
<sequence>MIPQTSLHSWLPKISILILSSVLILHFSRVPLHLKFHFEKRSNPVLLVNPAIISTFYPHAPTNASSPVLTPSSDACNDFNYSLHSLLSSATLAQSRISYATLRPSNPSPGLTVAYDRDSSYSKRFFLSTEPDHPLHLHALARLPFCHQQKLRPVALRVLQNVYYGKFGTVYDPNLNVAHELGGGCCEDDWEWKLPEKTFRIDGNAIVSFNTNRNDIVLVLAQHHGETYHHALFDALPRYLAVHAMLKQFPHIRVAIDDSNLVEDLLVLFGLDPQRIVRTGKRFSFRFAKLLLYPPPMFQDTVGKRKYYNPDCIERAVALMLKSAVLNYGQERQNQTMTLLKKFPFPSKSVYEDVGTAQVLERVLPQLCKREGKPIIVLLERALGRGPFGCRGNRCISNFKELKEGIEQRFGKAYDLVVYPPKAKTVEAVGIFDKASIVVGMHGGGFQNLMFCRPDTDVVHIGWGLHYKKTAINFGLRYHLFMVEGLHLGAQNNHVDVDGILKMLYEIVNRRKDDCLERMSQSER</sequence>
<dbReference type="OrthoDB" id="430385at2759"/>
<dbReference type="Gramene" id="CDF32529">
    <property type="protein sequence ID" value="CDF32529"/>
    <property type="gene ID" value="CHC_T00001492001"/>
</dbReference>
<organism evidence="2 3">
    <name type="scientific">Chondrus crispus</name>
    <name type="common">Carrageen Irish moss</name>
    <name type="synonym">Polymorpha crispa</name>
    <dbReference type="NCBI Taxonomy" id="2769"/>
    <lineage>
        <taxon>Eukaryota</taxon>
        <taxon>Rhodophyta</taxon>
        <taxon>Florideophyceae</taxon>
        <taxon>Rhodymeniophycidae</taxon>
        <taxon>Gigartinales</taxon>
        <taxon>Gigartinaceae</taxon>
        <taxon>Chondrus</taxon>
    </lineage>
</organism>
<evidence type="ECO:0000313" key="3">
    <source>
        <dbReference type="Proteomes" id="UP000012073"/>
    </source>
</evidence>
<gene>
    <name evidence="2" type="ORF">CHC_T00001492001</name>
</gene>